<dbReference type="Proteomes" id="UP000824120">
    <property type="component" value="Chromosome 11"/>
</dbReference>
<keyword evidence="1" id="KW-0472">Membrane</keyword>
<keyword evidence="3" id="KW-1185">Reference proteome</keyword>
<accession>A0A9J5WLG7</accession>
<protein>
    <submittedName>
        <fullName evidence="2">Uncharacterized protein</fullName>
    </submittedName>
</protein>
<gene>
    <name evidence="2" type="ORF">H5410_056162</name>
</gene>
<dbReference type="OrthoDB" id="1306017at2759"/>
<name>A0A9J5WLG7_SOLCO</name>
<proteinExistence type="predicted"/>
<evidence type="ECO:0000256" key="1">
    <source>
        <dbReference type="SAM" id="Phobius"/>
    </source>
</evidence>
<comment type="caution">
    <text evidence="2">The sequence shown here is derived from an EMBL/GenBank/DDBJ whole genome shotgun (WGS) entry which is preliminary data.</text>
</comment>
<evidence type="ECO:0000313" key="2">
    <source>
        <dbReference type="EMBL" id="KAG5576028.1"/>
    </source>
</evidence>
<dbReference type="EMBL" id="JACXVP010000011">
    <property type="protein sequence ID" value="KAG5576028.1"/>
    <property type="molecule type" value="Genomic_DNA"/>
</dbReference>
<keyword evidence="1" id="KW-1133">Transmembrane helix</keyword>
<evidence type="ECO:0000313" key="3">
    <source>
        <dbReference type="Proteomes" id="UP000824120"/>
    </source>
</evidence>
<feature type="transmembrane region" description="Helical" evidence="1">
    <location>
        <begin position="12"/>
        <end position="29"/>
    </location>
</feature>
<sequence length="73" mass="8239">MVRSVEEEHGGGPFLSFVVFEDAFFGVFFPRELREVKVRELLILKQEAMSVQVHSHVLSAIPLCTKDAGGYEE</sequence>
<organism evidence="2 3">
    <name type="scientific">Solanum commersonii</name>
    <name type="common">Commerson's wild potato</name>
    <name type="synonym">Commerson's nightshade</name>
    <dbReference type="NCBI Taxonomy" id="4109"/>
    <lineage>
        <taxon>Eukaryota</taxon>
        <taxon>Viridiplantae</taxon>
        <taxon>Streptophyta</taxon>
        <taxon>Embryophyta</taxon>
        <taxon>Tracheophyta</taxon>
        <taxon>Spermatophyta</taxon>
        <taxon>Magnoliopsida</taxon>
        <taxon>eudicotyledons</taxon>
        <taxon>Gunneridae</taxon>
        <taxon>Pentapetalae</taxon>
        <taxon>asterids</taxon>
        <taxon>lamiids</taxon>
        <taxon>Solanales</taxon>
        <taxon>Solanaceae</taxon>
        <taxon>Solanoideae</taxon>
        <taxon>Solaneae</taxon>
        <taxon>Solanum</taxon>
    </lineage>
</organism>
<keyword evidence="1" id="KW-0812">Transmembrane</keyword>
<reference evidence="2 3" key="1">
    <citation type="submission" date="2020-09" db="EMBL/GenBank/DDBJ databases">
        <title>De no assembly of potato wild relative species, Solanum commersonii.</title>
        <authorList>
            <person name="Cho K."/>
        </authorList>
    </citation>
    <scope>NUCLEOTIDE SEQUENCE [LARGE SCALE GENOMIC DNA]</scope>
    <source>
        <strain evidence="2">LZ3.2</strain>
        <tissue evidence="2">Leaf</tissue>
    </source>
</reference>
<dbReference type="AlphaFoldDB" id="A0A9J5WLG7"/>